<evidence type="ECO:0000313" key="7">
    <source>
        <dbReference type="EMBL" id="KAJ9669405.1"/>
    </source>
</evidence>
<keyword evidence="8" id="KW-1185">Reference proteome</keyword>
<dbReference type="InterPro" id="IPR001155">
    <property type="entry name" value="OxRdtase_FMN_N"/>
</dbReference>
<evidence type="ECO:0000256" key="5">
    <source>
        <dbReference type="ARBA" id="ARBA00023002"/>
    </source>
</evidence>
<dbReference type="SUPFAM" id="SSF51395">
    <property type="entry name" value="FMN-linked oxidoreductases"/>
    <property type="match status" value="1"/>
</dbReference>
<evidence type="ECO:0000256" key="3">
    <source>
        <dbReference type="ARBA" id="ARBA00022643"/>
    </source>
</evidence>
<dbReference type="EC" id="1.3.1.42" evidence="7"/>
<evidence type="ECO:0000256" key="4">
    <source>
        <dbReference type="ARBA" id="ARBA00022857"/>
    </source>
</evidence>
<dbReference type="PANTHER" id="PTHR43303:SF4">
    <property type="entry name" value="NADPH DEHYDROGENASE C23G7.10C-RELATED"/>
    <property type="match status" value="1"/>
</dbReference>
<comment type="caution">
    <text evidence="7">The sequence shown here is derived from an EMBL/GenBank/DDBJ whole genome shotgun (WGS) entry which is preliminary data.</text>
</comment>
<protein>
    <submittedName>
        <fullName evidence="7">NADH-dependent flavin oxidoreductase</fullName>
        <ecNumber evidence="7">1.3.1.42</ecNumber>
    </submittedName>
</protein>
<name>A0ABQ9P487_9PEZI</name>
<keyword evidence="5 7" id="KW-0560">Oxidoreductase</keyword>
<reference evidence="7" key="1">
    <citation type="submission" date="2022-10" db="EMBL/GenBank/DDBJ databases">
        <title>Culturing micro-colonial fungi from biological soil crusts in the Mojave desert and describing Neophaeococcomyces mojavensis, and introducing the new genera and species Taxawa tesnikishii.</title>
        <authorList>
            <person name="Kurbessoian T."/>
            <person name="Stajich J.E."/>
        </authorList>
    </citation>
    <scope>NUCLEOTIDE SEQUENCE</scope>
    <source>
        <strain evidence="7">TK_1</strain>
    </source>
</reference>
<sequence length="417" mass="45025">MGSVAKDVQRPVIRNLPAQGISYYTPAQVPPSGTAKDAQLHGGPLPKLFQPLTIRGVTFHNRIFLSPLCQYSAQQGYVTDWHLTHLGGIIQRGPGLALMETAAVTPTGRITPEDIGLWEDDQIEGLKRIVEFAHSQGQKIGVQIGHAGRKASTVAPWLSENDTAVEEAGGWPEDTVAPSAIAFADSYPHPTALTKEGIEEIKRAFADAAKRAVKAGFDVVEIHSAHGYLLHQFLSPVSNKRTDKYGGSFENRTRLTLEVVHLVRSALPNNMPLFVRVSGDDWLQNEPDVSESWTIDQTVKLASLLAQKGVDLIDVSSGGVHPKQKITRGPGYQSHFAKAVKAAVGNSAAVSAVGTITNGPFAEQLLQDGLDAVFIGRWFQKNPGLVWTFAEELGVEIHVAKQISWAFGGRAGGRSKT</sequence>
<organism evidence="7 8">
    <name type="scientific">Coniosporium apollinis</name>
    <dbReference type="NCBI Taxonomy" id="61459"/>
    <lineage>
        <taxon>Eukaryota</taxon>
        <taxon>Fungi</taxon>
        <taxon>Dikarya</taxon>
        <taxon>Ascomycota</taxon>
        <taxon>Pezizomycotina</taxon>
        <taxon>Dothideomycetes</taxon>
        <taxon>Dothideomycetes incertae sedis</taxon>
        <taxon>Coniosporium</taxon>
    </lineage>
</organism>
<evidence type="ECO:0000313" key="8">
    <source>
        <dbReference type="Proteomes" id="UP001172684"/>
    </source>
</evidence>
<dbReference type="Gene3D" id="3.20.20.70">
    <property type="entry name" value="Aldolase class I"/>
    <property type="match status" value="1"/>
</dbReference>
<dbReference type="GO" id="GO:0016629">
    <property type="term" value="F:12-oxophytodienoate reductase activity"/>
    <property type="evidence" value="ECO:0007669"/>
    <property type="project" value="UniProtKB-EC"/>
</dbReference>
<dbReference type="InterPro" id="IPR044152">
    <property type="entry name" value="YqjM-like"/>
</dbReference>
<evidence type="ECO:0000259" key="6">
    <source>
        <dbReference type="Pfam" id="PF00724"/>
    </source>
</evidence>
<proteinExistence type="predicted"/>
<dbReference type="Pfam" id="PF00724">
    <property type="entry name" value="Oxidored_FMN"/>
    <property type="match status" value="1"/>
</dbReference>
<dbReference type="PANTHER" id="PTHR43303">
    <property type="entry name" value="NADPH DEHYDROGENASE C23G7.10C-RELATED"/>
    <property type="match status" value="1"/>
</dbReference>
<evidence type="ECO:0000256" key="2">
    <source>
        <dbReference type="ARBA" id="ARBA00022630"/>
    </source>
</evidence>
<keyword evidence="4" id="KW-0521">NADP</keyword>
<dbReference type="CDD" id="cd02932">
    <property type="entry name" value="OYE_YqiM_FMN"/>
    <property type="match status" value="1"/>
</dbReference>
<keyword evidence="2" id="KW-0285">Flavoprotein</keyword>
<keyword evidence="3" id="KW-0288">FMN</keyword>
<gene>
    <name evidence="7" type="primary">OYE32_1</name>
    <name evidence="7" type="ORF">H2201_000272</name>
</gene>
<dbReference type="EMBL" id="JAPDRL010000002">
    <property type="protein sequence ID" value="KAJ9669405.1"/>
    <property type="molecule type" value="Genomic_DNA"/>
</dbReference>
<comment type="cofactor">
    <cofactor evidence="1">
        <name>FMN</name>
        <dbReference type="ChEBI" id="CHEBI:58210"/>
    </cofactor>
</comment>
<feature type="domain" description="NADH:flavin oxidoreductase/NADH oxidase N-terminal" evidence="6">
    <location>
        <begin position="47"/>
        <end position="393"/>
    </location>
</feature>
<accession>A0ABQ9P487</accession>
<dbReference type="Proteomes" id="UP001172684">
    <property type="component" value="Unassembled WGS sequence"/>
</dbReference>
<evidence type="ECO:0000256" key="1">
    <source>
        <dbReference type="ARBA" id="ARBA00001917"/>
    </source>
</evidence>
<dbReference type="InterPro" id="IPR013785">
    <property type="entry name" value="Aldolase_TIM"/>
</dbReference>